<evidence type="ECO:0000256" key="2">
    <source>
        <dbReference type="ARBA" id="ARBA00008107"/>
    </source>
</evidence>
<dbReference type="InterPro" id="IPR028366">
    <property type="entry name" value="PhoU"/>
</dbReference>
<evidence type="ECO:0000256" key="7">
    <source>
        <dbReference type="ARBA" id="ARBA00056181"/>
    </source>
</evidence>
<proteinExistence type="inferred from homology"/>
<dbReference type="GO" id="GO:0005737">
    <property type="term" value="C:cytoplasm"/>
    <property type="evidence" value="ECO:0007669"/>
    <property type="project" value="UniProtKB-SubCell"/>
</dbReference>
<comment type="subcellular location">
    <subcellularLocation>
        <location evidence="1 8">Cytoplasm</location>
    </subcellularLocation>
</comment>
<comment type="similarity">
    <text evidence="2 8">Belongs to the PhoU family.</text>
</comment>
<keyword evidence="5 8" id="KW-0963">Cytoplasm</keyword>
<dbReference type="SUPFAM" id="SSF109755">
    <property type="entry name" value="PhoU-like"/>
    <property type="match status" value="1"/>
</dbReference>
<evidence type="ECO:0000313" key="10">
    <source>
        <dbReference type="EMBL" id="QAB14769.1"/>
    </source>
</evidence>
<dbReference type="PIRSF" id="PIRSF003107">
    <property type="entry name" value="PhoU"/>
    <property type="match status" value="1"/>
</dbReference>
<dbReference type="InterPro" id="IPR026022">
    <property type="entry name" value="PhoU_dom"/>
</dbReference>
<dbReference type="PANTHER" id="PTHR42930">
    <property type="entry name" value="PHOSPHATE-SPECIFIC TRANSPORT SYSTEM ACCESSORY PROTEIN PHOU"/>
    <property type="match status" value="1"/>
</dbReference>
<dbReference type="Proteomes" id="UP000285478">
    <property type="component" value="Chromosome"/>
</dbReference>
<comment type="function">
    <text evidence="7 8">Plays a role in the regulation of phosphate uptake.</text>
</comment>
<reference evidence="10 11" key="1">
    <citation type="journal article" date="2018" name="Environ. Microbiol.">
        <title>Genomes of ubiquitous marine and hypersaline Hydrogenovibrio, Thiomicrorhabdus and Thiomicrospira spp. encode a diversity of mechanisms to sustain chemolithoautotrophy in heterogeneous environments.</title>
        <authorList>
            <person name="Scott K.M."/>
            <person name="Williams J."/>
            <person name="Porter C.M.B."/>
            <person name="Russel S."/>
            <person name="Harmer T.L."/>
            <person name="Paul J.H."/>
            <person name="Antonen K.M."/>
            <person name="Bridges M.K."/>
            <person name="Camper G.J."/>
            <person name="Campla C.K."/>
            <person name="Casella L.G."/>
            <person name="Chase E."/>
            <person name="Conrad J.W."/>
            <person name="Cruz M.C."/>
            <person name="Dunlap D.S."/>
            <person name="Duran L."/>
            <person name="Fahsbender E.M."/>
            <person name="Goldsmith D.B."/>
            <person name="Keeley R.F."/>
            <person name="Kondoff M.R."/>
            <person name="Kussy B.I."/>
            <person name="Lane M.K."/>
            <person name="Lawler S."/>
            <person name="Leigh B.A."/>
            <person name="Lewis C."/>
            <person name="Lostal L.M."/>
            <person name="Marking D."/>
            <person name="Mancera P.A."/>
            <person name="McClenthan E.C."/>
            <person name="McIntyre E.A."/>
            <person name="Mine J.A."/>
            <person name="Modi S."/>
            <person name="Moore B.D."/>
            <person name="Morgan W.A."/>
            <person name="Nelson K.M."/>
            <person name="Nguyen K.N."/>
            <person name="Ogburn N."/>
            <person name="Parrino D.G."/>
            <person name="Pedapudi A.D."/>
            <person name="Pelham R.P."/>
            <person name="Preece A.M."/>
            <person name="Rampersad E.A."/>
            <person name="Richardson J.C."/>
            <person name="Rodgers C.M."/>
            <person name="Schaffer B.L."/>
            <person name="Sheridan N.E."/>
            <person name="Solone M.R."/>
            <person name="Staley Z.R."/>
            <person name="Tabuchi M."/>
            <person name="Waide R.J."/>
            <person name="Wanjugi P.W."/>
            <person name="Young S."/>
            <person name="Clum A."/>
            <person name="Daum C."/>
            <person name="Huntemann M."/>
            <person name="Ivanova N."/>
            <person name="Kyrpides N."/>
            <person name="Mikhailova N."/>
            <person name="Palaniappan K."/>
            <person name="Pillay M."/>
            <person name="Reddy T.B.K."/>
            <person name="Shapiro N."/>
            <person name="Stamatis D."/>
            <person name="Varghese N."/>
            <person name="Woyke T."/>
            <person name="Boden R."/>
            <person name="Freyermuth S.K."/>
            <person name="Kerfeld C.A."/>
        </authorList>
    </citation>
    <scope>NUCLEOTIDE SEQUENCE [LARGE SCALE GENOMIC DNA]</scope>
    <source>
        <strain evidence="10 11">JR-2</strain>
    </source>
</reference>
<keyword evidence="11" id="KW-1185">Reference proteome</keyword>
<name>A0A410H1H4_9GAMM</name>
<dbReference type="RefSeq" id="WP_029939824.1">
    <property type="nucleotide sequence ID" value="NZ_CP035033.1"/>
</dbReference>
<dbReference type="GO" id="GO:0045936">
    <property type="term" value="P:negative regulation of phosphate metabolic process"/>
    <property type="evidence" value="ECO:0007669"/>
    <property type="project" value="InterPro"/>
</dbReference>
<dbReference type="Gene3D" id="1.20.58.220">
    <property type="entry name" value="Phosphate transport system protein phou homolog 2, domain 2"/>
    <property type="match status" value="1"/>
</dbReference>
<sequence>MEKQEFSSHISEMLNRNLEDLFNHILEMGGMVERQFETALVALGSGDTEKAVEIIAFDKAINKAEMEIDRLCAKVLARQQPTASDLRLIIAAIRIAIDLERMGDEIVKIAKMVIVFGKEHQVKCAELPGYVELMDISTRSNAMLKTALDSFARVSTEGAGKIIQEEELIDDIFADAMADLKTSLKEMPDQVECLMEMIIALRASERVSDHARNIVESIIYLVQGMDMRNLDSERLNEFLSELES</sequence>
<evidence type="ECO:0000256" key="8">
    <source>
        <dbReference type="PIRNR" id="PIRNR003107"/>
    </source>
</evidence>
<gene>
    <name evidence="10" type="primary">phoU</name>
    <name evidence="10" type="ORF">EPV75_03320</name>
</gene>
<dbReference type="EMBL" id="CP035033">
    <property type="protein sequence ID" value="QAB14769.1"/>
    <property type="molecule type" value="Genomic_DNA"/>
</dbReference>
<keyword evidence="6 8" id="KW-0592">Phosphate transport</keyword>
<evidence type="ECO:0000256" key="1">
    <source>
        <dbReference type="ARBA" id="ARBA00004496"/>
    </source>
</evidence>
<dbReference type="GO" id="GO:0006817">
    <property type="term" value="P:phosphate ion transport"/>
    <property type="evidence" value="ECO:0007669"/>
    <property type="project" value="UniProtKB-KW"/>
</dbReference>
<feature type="domain" description="PhoU" evidence="9">
    <location>
        <begin position="25"/>
        <end position="113"/>
    </location>
</feature>
<dbReference type="KEGG" id="htr:EPV75_03320"/>
<dbReference type="Pfam" id="PF01895">
    <property type="entry name" value="PhoU"/>
    <property type="match status" value="2"/>
</dbReference>
<feature type="domain" description="PhoU" evidence="9">
    <location>
        <begin position="136"/>
        <end position="218"/>
    </location>
</feature>
<accession>A0A410H1H4</accession>
<keyword evidence="4 8" id="KW-0813">Transport</keyword>
<organism evidence="10 11">
    <name type="scientific">Hydrogenovibrio thermophilus</name>
    <dbReference type="NCBI Taxonomy" id="265883"/>
    <lineage>
        <taxon>Bacteria</taxon>
        <taxon>Pseudomonadati</taxon>
        <taxon>Pseudomonadota</taxon>
        <taxon>Gammaproteobacteria</taxon>
        <taxon>Thiotrichales</taxon>
        <taxon>Piscirickettsiaceae</taxon>
        <taxon>Hydrogenovibrio</taxon>
    </lineage>
</organism>
<dbReference type="FunFam" id="1.20.58.220:FF:000004">
    <property type="entry name" value="Phosphate-specific transport system accessory protein PhoU"/>
    <property type="match status" value="1"/>
</dbReference>
<dbReference type="GO" id="GO:0030643">
    <property type="term" value="P:intracellular phosphate ion homeostasis"/>
    <property type="evidence" value="ECO:0007669"/>
    <property type="project" value="InterPro"/>
</dbReference>
<dbReference type="PANTHER" id="PTHR42930:SF3">
    <property type="entry name" value="PHOSPHATE-SPECIFIC TRANSPORT SYSTEM ACCESSORY PROTEIN PHOU"/>
    <property type="match status" value="1"/>
</dbReference>
<protein>
    <recommendedName>
        <fullName evidence="8">Phosphate-specific transport system accessory protein PhoU</fullName>
    </recommendedName>
</protein>
<evidence type="ECO:0000259" key="9">
    <source>
        <dbReference type="Pfam" id="PF01895"/>
    </source>
</evidence>
<evidence type="ECO:0000256" key="6">
    <source>
        <dbReference type="ARBA" id="ARBA00022592"/>
    </source>
</evidence>
<comment type="subunit">
    <text evidence="3 8">Homodimer.</text>
</comment>
<dbReference type="NCBIfam" id="TIGR02135">
    <property type="entry name" value="phoU_full"/>
    <property type="match status" value="1"/>
</dbReference>
<evidence type="ECO:0000313" key="11">
    <source>
        <dbReference type="Proteomes" id="UP000285478"/>
    </source>
</evidence>
<evidence type="ECO:0000256" key="5">
    <source>
        <dbReference type="ARBA" id="ARBA00022490"/>
    </source>
</evidence>
<dbReference type="AlphaFoldDB" id="A0A410H1H4"/>
<evidence type="ECO:0000256" key="4">
    <source>
        <dbReference type="ARBA" id="ARBA00022448"/>
    </source>
</evidence>
<dbReference type="InterPro" id="IPR038078">
    <property type="entry name" value="PhoU-like_sf"/>
</dbReference>
<evidence type="ECO:0000256" key="3">
    <source>
        <dbReference type="ARBA" id="ARBA00011738"/>
    </source>
</evidence>